<sequence length="71" mass="7970">MNNIAVERQKLGLSQSKFAQTLGWGRSRLSNYESNLRQPGLSECRQIVETLNMLGADCSLDSVFPSDQNHE</sequence>
<proteinExistence type="predicted"/>
<dbReference type="GO" id="GO:0003677">
    <property type="term" value="F:DNA binding"/>
    <property type="evidence" value="ECO:0007669"/>
    <property type="project" value="InterPro"/>
</dbReference>
<dbReference type="InterPro" id="IPR010982">
    <property type="entry name" value="Lambda_DNA-bd_dom_sf"/>
</dbReference>
<dbReference type="KEGG" id="esc:Entcl_1838"/>
<name>E3G2R3_ENTLS</name>
<dbReference type="RefSeq" id="WP_013365835.1">
    <property type="nucleotide sequence ID" value="NC_014618.1"/>
</dbReference>
<accession>E3G2R3</accession>
<organism evidence="2 3">
    <name type="scientific">Enterobacter lignolyticus (strain SCF1)</name>
    <dbReference type="NCBI Taxonomy" id="701347"/>
    <lineage>
        <taxon>Bacteria</taxon>
        <taxon>Pseudomonadati</taxon>
        <taxon>Pseudomonadota</taxon>
        <taxon>Gammaproteobacteria</taxon>
        <taxon>Enterobacterales</taxon>
        <taxon>Enterobacteriaceae</taxon>
        <taxon>Pluralibacter</taxon>
    </lineage>
</organism>
<dbReference type="InterPro" id="IPR001387">
    <property type="entry name" value="Cro/C1-type_HTH"/>
</dbReference>
<reference evidence="3" key="1">
    <citation type="submission" date="2010-10" db="EMBL/GenBank/DDBJ databases">
        <title>Complete sequence of Enterobacter cloacae SCF1.</title>
        <authorList>
            <consortium name="US DOE Joint Genome Institute"/>
            <person name="Lucas S."/>
            <person name="Copeland A."/>
            <person name="Lapidus A."/>
            <person name="Cheng J.-F."/>
            <person name="Bruce D."/>
            <person name="Goodwin L."/>
            <person name="Pitluck S."/>
            <person name="Davenport K."/>
            <person name="Detter J.C."/>
            <person name="Han C."/>
            <person name="Tapia R."/>
            <person name="Land M."/>
            <person name="Hauser L."/>
            <person name="Chang Y.-J."/>
            <person name="Jeffries C."/>
            <person name="Kyrpides N."/>
            <person name="Ivanova N."/>
            <person name="Mikhailova N."/>
            <person name="DeAngelis K."/>
            <person name="Arkin A.P."/>
            <person name="Chivian D."/>
            <person name="Edwards B."/>
            <person name="Woo H."/>
            <person name="Hazen T.C."/>
            <person name="Woyke T."/>
        </authorList>
    </citation>
    <scope>NUCLEOTIDE SEQUENCE [LARGE SCALE GENOMIC DNA]</scope>
    <source>
        <strain evidence="3">SCF1</strain>
    </source>
</reference>
<evidence type="ECO:0000313" key="2">
    <source>
        <dbReference type="EMBL" id="ADO48094.1"/>
    </source>
</evidence>
<keyword evidence="3" id="KW-1185">Reference proteome</keyword>
<dbReference type="eggNOG" id="COG1476">
    <property type="taxonomic scope" value="Bacteria"/>
</dbReference>
<gene>
    <name evidence="2" type="ordered locus">Entcl_1838</name>
</gene>
<protein>
    <submittedName>
        <fullName evidence="2">Helix-turn-helix domain protein</fullName>
    </submittedName>
</protein>
<dbReference type="Gene3D" id="1.10.260.40">
    <property type="entry name" value="lambda repressor-like DNA-binding domains"/>
    <property type="match status" value="1"/>
</dbReference>
<dbReference type="SUPFAM" id="SSF47413">
    <property type="entry name" value="lambda repressor-like DNA-binding domains"/>
    <property type="match status" value="1"/>
</dbReference>
<dbReference type="EMBL" id="CP002272">
    <property type="protein sequence ID" value="ADO48094.1"/>
    <property type="molecule type" value="Genomic_DNA"/>
</dbReference>
<dbReference type="STRING" id="701347.Entcl_1838"/>
<dbReference type="PROSITE" id="PS50943">
    <property type="entry name" value="HTH_CROC1"/>
    <property type="match status" value="1"/>
</dbReference>
<dbReference type="AlphaFoldDB" id="E3G2R3"/>
<dbReference type="HOGENOM" id="CLU_066192_58_2_6"/>
<dbReference type="CDD" id="cd00093">
    <property type="entry name" value="HTH_XRE"/>
    <property type="match status" value="1"/>
</dbReference>
<evidence type="ECO:0000313" key="3">
    <source>
        <dbReference type="Proteomes" id="UP000006872"/>
    </source>
</evidence>
<dbReference type="Pfam" id="PF01381">
    <property type="entry name" value="HTH_3"/>
    <property type="match status" value="1"/>
</dbReference>
<dbReference type="SMART" id="SM00530">
    <property type="entry name" value="HTH_XRE"/>
    <property type="match status" value="1"/>
</dbReference>
<evidence type="ECO:0000259" key="1">
    <source>
        <dbReference type="PROSITE" id="PS50943"/>
    </source>
</evidence>
<feature type="domain" description="HTH cro/C1-type" evidence="1">
    <location>
        <begin position="4"/>
        <end position="58"/>
    </location>
</feature>
<dbReference type="Proteomes" id="UP000006872">
    <property type="component" value="Chromosome"/>
</dbReference>
<reference evidence="2 3" key="2">
    <citation type="journal article" date="2011" name="Stand. Genomic Sci.">
        <title>Complete genome sequence of 'Enterobacter lignolyticus' SCF1.</title>
        <authorList>
            <person name="Deangelis K.M."/>
            <person name="D'Haeseleer P."/>
            <person name="Chivian D."/>
            <person name="Fortney J.L."/>
            <person name="Khudyakov J."/>
            <person name="Simmons B."/>
            <person name="Woo H."/>
            <person name="Arkin A.P."/>
            <person name="Davenport K.W."/>
            <person name="Goodwin L."/>
            <person name="Chen A."/>
            <person name="Ivanova N."/>
            <person name="Kyrpides N.C."/>
            <person name="Mavromatis K."/>
            <person name="Woyke T."/>
            <person name="Hazen T.C."/>
        </authorList>
    </citation>
    <scope>NUCLEOTIDE SEQUENCE [LARGE SCALE GENOMIC DNA]</scope>
    <source>
        <strain evidence="2 3">SCF1</strain>
    </source>
</reference>